<sequence>MSRRELKTVMRQIHRDKKFTFKPSLTPLTERLAESARYHNKSISQTNIKIQSRQAFPNQNTSRSSSQIQDAILETKSAQQLPQPKKRKRWEDLHDNHKIYQERIDKQKQELLQYRMSIEIQDCTFKPNTVKTPVSKKVSQDFSSHLTKQSGISPLRANDIFERNLKWKNEIKQKIQVKQDEVKKAEMEGVTFQPEITNFDKNSLQANSKTQLESNMKAIDLYVKRIQKAKEENERKSKIIYSNKTINQTYVSKTVLYEQKYNFNESKERIIKQSNTIEKYLEFQIE</sequence>
<evidence type="ECO:0000313" key="3">
    <source>
        <dbReference type="Proteomes" id="UP000039865"/>
    </source>
</evidence>
<protein>
    <submittedName>
        <fullName evidence="2">Uncharacterized protein</fullName>
    </submittedName>
</protein>
<dbReference type="AlphaFoldDB" id="A0A078B1D5"/>
<reference evidence="2 3" key="1">
    <citation type="submission" date="2014-06" db="EMBL/GenBank/DDBJ databases">
        <authorList>
            <person name="Swart Estienne"/>
        </authorList>
    </citation>
    <scope>NUCLEOTIDE SEQUENCE [LARGE SCALE GENOMIC DNA]</scope>
    <source>
        <strain evidence="2 3">130c</strain>
    </source>
</reference>
<accession>A0A078B1D5</accession>
<evidence type="ECO:0000256" key="1">
    <source>
        <dbReference type="SAM" id="MobiDB-lite"/>
    </source>
</evidence>
<dbReference type="EMBL" id="CCKQ01016495">
    <property type="protein sequence ID" value="CDW88375.1"/>
    <property type="molecule type" value="Genomic_DNA"/>
</dbReference>
<feature type="region of interest" description="Disordered" evidence="1">
    <location>
        <begin position="44"/>
        <end position="68"/>
    </location>
</feature>
<gene>
    <name evidence="2" type="primary">Contig16861.g17968</name>
    <name evidence="2" type="ORF">STYLEM_17496</name>
</gene>
<dbReference type="Proteomes" id="UP000039865">
    <property type="component" value="Unassembled WGS sequence"/>
</dbReference>
<proteinExistence type="predicted"/>
<evidence type="ECO:0000313" key="2">
    <source>
        <dbReference type="EMBL" id="CDW88375.1"/>
    </source>
</evidence>
<name>A0A078B1D5_STYLE</name>
<organism evidence="2 3">
    <name type="scientific">Stylonychia lemnae</name>
    <name type="common">Ciliate</name>
    <dbReference type="NCBI Taxonomy" id="5949"/>
    <lineage>
        <taxon>Eukaryota</taxon>
        <taxon>Sar</taxon>
        <taxon>Alveolata</taxon>
        <taxon>Ciliophora</taxon>
        <taxon>Intramacronucleata</taxon>
        <taxon>Spirotrichea</taxon>
        <taxon>Stichotrichia</taxon>
        <taxon>Sporadotrichida</taxon>
        <taxon>Oxytrichidae</taxon>
        <taxon>Stylonychinae</taxon>
        <taxon>Stylonychia</taxon>
    </lineage>
</organism>
<dbReference type="InParanoid" id="A0A078B1D5"/>
<keyword evidence="3" id="KW-1185">Reference proteome</keyword>